<evidence type="ECO:0000256" key="1">
    <source>
        <dbReference type="SAM" id="MobiDB-lite"/>
    </source>
</evidence>
<feature type="region of interest" description="Disordered" evidence="1">
    <location>
        <begin position="2557"/>
        <end position="2576"/>
    </location>
</feature>
<dbReference type="Proteomes" id="UP001153954">
    <property type="component" value="Unassembled WGS sequence"/>
</dbReference>
<feature type="region of interest" description="Disordered" evidence="1">
    <location>
        <begin position="874"/>
        <end position="902"/>
    </location>
</feature>
<feature type="compositionally biased region" description="Basic residues" evidence="1">
    <location>
        <begin position="300"/>
        <end position="310"/>
    </location>
</feature>
<sequence length="2707" mass="296419">MVDGTSRISRRHQNLDGGPTSTIKSEDVSPTFRTRVPRRREEIQPRNVSRTSRSRSRPTEVTASIIEKTQSTSERSERFDSRRSRTRSRPIVNEESLDTTMNRENQVKSRSRQSSRFVSSPPTQAPLPSTSPTVENIQKGFTDIAFNDITKTLPKDTSEANTQIRRRSSTVRTIESITPRGRGRINTRTNFRALDLDVAGTADALSTAPKEPTTIRTGDLRNSRKLRYKTRQSETDTNLTGEGWPTTSQNSNEVKSSQKRENITSQSELKTFTRSTTEKNIRLTTEKLSLKSSTINNTKVVKRPVGRSKSKSSVTAEKSKVSDEIKEDDNYPETFKALIQAKSASTQASSPSSESLSVNASQKVSKAYTTSSQSISTAPDTENNSRLRSKLNKDANNNDTSTEEKIQIETTPIPEQPRQKSAEYRLRGSYIPRSKKSSSFSSTTTSSSQNTERSYKFQRKVKSTTPDTPKSENSIESKRNETNLSLKKPVIRSSLFLRRNTSKNFSTTSELPVKDSSKNKEVKSVFKPKQLLPRTSYYSRLRNNSLTTTTTTESNINGISEQIAVADKKVENTAALPIIFTDGTYKAPDNINIQRSSNFIITVNSKESTENGTENEVIAKAEESEIKPIINIATTQKYHATYKEKNNDNSTTNNEKITVTPPIRNIPTRKYSRKSTKSKEDSSVVTPKSKERNLRKYSDSFSKTTEASSNGIIAGPDKQKNKFSSKYRASYLDKPFYKPTVPTITPPTTAWLKFFVTDHLLSKFVEEPKWFDEEDFSDVTTEQMSRQNTSSSICMHETAIEPVEGEEIQIGSDMNAISFTKSRSPLTSADLRLSENLAKSLQIMNVEASHHSPSVTVSIFDALAEILTSTPRPHISSTTEVSQKQNPNNDVKQTFDGVSSNNNINSVKGFPTQDTFLSVDNVSTIAKPVQTTEQPTPNVSNQMAVGEITTPSQNFENRETSPLNVPRKSPTPTPPPTTPVSARKPFAIKVLYADTEPTTDKTTAAMTTNQPSTDSSTMVYNTVSDLIFSNKKIVSSDLTSMLSNNIKNIIQNMDEDSRAKLSVDMVKLLNSLIPKLSRPLKLQDDIESVPDTTPYTLEDIKDTENIVINKNTINNSDLNTFQDAGNNNIVNSTEKNIDFSITTTETIIAVNITSSPENLYAPFVPGILTTTPSLATENTPIFTSTENSSVKTINNQVEFSTSTKANNELDVSTPGTDTTIDSNINLISRVNIDSTNKPATVPFLTNIELSDFSVNSSQLSRTNLSQLSPALSMPSLQEKELEDIDNIEDPSQLSRLQLWILSKKARVLKMIEDIIRNHNEEIANAPLTELINNTNSNNISLSDRLTEIVNTMTLTTTFSPSDLSRESDSLTTQGVNTQMTTPSSNPTFSSSQNFVNTIMSEIPFTNAQTKIADISLTTTPMSLDTASTNSQEFEMTASQSASDITDAFPSSTPMATAEPIMTEGLLKSLEILETTTKNIDIILNSLSSNKETITTTSSIESETATDLTTESNLETTTPSGTGSTTIVALLNDTKSNGVHMISNEINVGTTPSIPKKDYVIFGILPNNTVVRKDPNDDPLETLTEASPYIIYGVLPNNTIIRKFPNGTRVPRIMQKIDILPISPWSLRNPYSPIHNIPAIVRPQSNPIRVSTNIVTSNDTSNNGSENQLTTDTVNNLQITISSSALNITDSSSLNITTSTNKPPAEKSTASHVLSLRTTTMLPSIDEILLNSISSATKEEMVISSMTSSTREPRILTLDIDPETKQIRTERPDDGNGNTVFKFIPIDEVTVSSQESNVLKLASTKMAKLLTNNEIVQSTTSQSNTQTTRVQNDININSQMMTTEAFSTMSTDTTTMAPELSMVINNIAAETTTLSPESTLQTSNTATTLSTTATETVTTSIPITNPPLSSTTMEQTITTTAPQTTTKRTTTTVVPTTSTTLINDLSMLTTITSSTFQTTSLNPFTVTATTSSPTTSVLETAASNQRDAELLQSLLQQIGRNPKNLNNFNSNNQVPINYQQNDSAKLLQAILSGGTQKLGNNKNKNILFTTTTSRSIEDDIRQFEEDTKLLKALLIATGRNPAELNLPNLDNIKQVTATTNFIPTTKKLITTTTETTTQPTTTTTPTTTSTTTTTTNVPTQTITTLNSITTDRTSTLSFNEDLRKLQEDTRLLQALLQATANQNVGSLPIISGITSNVRVASNPLTTSIQSNPSTPINIRPVFTTQPSPVFDGIMPETVTVSTLQPQQQTTEEIRISTTFQPFNERSTTTIRSVNEALPTTQRAQNSRFRFTTEIPSTSTFSDEEDILFLQNLKSVLSTQNSGEDPETALANRVIALAVERSLNEIQTGKKVDASTTSRPTTTTPATTTTTTSTRSTTRGTTLNTPSIEEDIKQFEQDTKLLQALLKATGQDPSKFNIPTLTNTNTPDTFTIESTTAKPYGAKIAVKDELKNENDDAQLLQTLIKLQDAQETTTQRSKIAITGQSPDEALKKLLNQAQPTGMVSEATKSSISLSTEYGNSNDALLAALLKEQGFGPTTASSLDEQLRLAALLNQVVVTPKARRTTTPPPPPPAPRRPILDGLAWLWQQWRETAPGPDVARPNRKPDPSARPSVTPSAATSSRVNWFGSGPFVGNADERPTANRIPLEPPSVVTTEQGPGRGQLVSAAINVTRAFSQFLGAAIQGAAQTVQSVIRAGQRAASDVYINGSG</sequence>
<feature type="compositionally biased region" description="Polar residues" evidence="1">
    <location>
        <begin position="2609"/>
        <end position="2619"/>
    </location>
</feature>
<feature type="region of interest" description="Disordered" evidence="1">
    <location>
        <begin position="1873"/>
        <end position="1931"/>
    </location>
</feature>
<name>A0AAU9TZ61_EUPED</name>
<feature type="compositionally biased region" description="Low complexity" evidence="1">
    <location>
        <begin position="1492"/>
        <end position="1502"/>
    </location>
</feature>
<protein>
    <submittedName>
        <fullName evidence="2">Uncharacterized protein</fullName>
    </submittedName>
</protein>
<feature type="region of interest" description="Disordered" evidence="1">
    <location>
        <begin position="1"/>
        <end position="133"/>
    </location>
</feature>
<proteinExistence type="predicted"/>
<feature type="region of interest" description="Disordered" evidence="1">
    <location>
        <begin position="950"/>
        <end position="981"/>
    </location>
</feature>
<feature type="compositionally biased region" description="Polar residues" evidence="1">
    <location>
        <begin position="367"/>
        <end position="386"/>
    </location>
</feature>
<feature type="compositionally biased region" description="Polar residues" evidence="1">
    <location>
        <begin position="648"/>
        <end position="657"/>
    </location>
</feature>
<evidence type="ECO:0000313" key="3">
    <source>
        <dbReference type="Proteomes" id="UP001153954"/>
    </source>
</evidence>
<feature type="compositionally biased region" description="Polar residues" evidence="1">
    <location>
        <begin position="1369"/>
        <end position="1380"/>
    </location>
</feature>
<accession>A0AAU9TZ61</accession>
<feature type="compositionally biased region" description="Basic and acidic residues" evidence="1">
    <location>
        <begin position="74"/>
        <end position="83"/>
    </location>
</feature>
<feature type="region of interest" description="Disordered" evidence="1">
    <location>
        <begin position="2591"/>
        <end position="2619"/>
    </location>
</feature>
<feature type="compositionally biased region" description="Basic and acidic residues" evidence="1">
    <location>
        <begin position="417"/>
        <end position="426"/>
    </location>
</feature>
<feature type="compositionally biased region" description="Pro residues" evidence="1">
    <location>
        <begin position="969"/>
        <end position="978"/>
    </location>
</feature>
<feature type="compositionally biased region" description="Polar residues" evidence="1">
    <location>
        <begin position="699"/>
        <end position="711"/>
    </location>
</feature>
<keyword evidence="3" id="KW-1185">Reference proteome</keyword>
<reference evidence="2" key="1">
    <citation type="submission" date="2022-03" db="EMBL/GenBank/DDBJ databases">
        <authorList>
            <person name="Tunstrom K."/>
        </authorList>
    </citation>
    <scope>NUCLEOTIDE SEQUENCE</scope>
</reference>
<feature type="compositionally biased region" description="Polar residues" evidence="1">
    <location>
        <begin position="263"/>
        <end position="272"/>
    </location>
</feature>
<feature type="compositionally biased region" description="Low complexity" evidence="1">
    <location>
        <begin position="1910"/>
        <end position="1931"/>
    </location>
</feature>
<feature type="region of interest" description="Disordered" evidence="1">
    <location>
        <begin position="2347"/>
        <end position="2384"/>
    </location>
</feature>
<feature type="compositionally biased region" description="Low complexity" evidence="1">
    <location>
        <begin position="437"/>
        <end position="448"/>
    </location>
</feature>
<feature type="compositionally biased region" description="Polar residues" evidence="1">
    <location>
        <begin position="1504"/>
        <end position="1514"/>
    </location>
</feature>
<evidence type="ECO:0000313" key="2">
    <source>
        <dbReference type="EMBL" id="CAH2091662.1"/>
    </source>
</evidence>
<feature type="compositionally biased region" description="Low complexity" evidence="1">
    <location>
        <begin position="1876"/>
        <end position="1902"/>
    </location>
</feature>
<feature type="compositionally biased region" description="Polar residues" evidence="1">
    <location>
        <begin position="235"/>
        <end position="255"/>
    </location>
</feature>
<feature type="region of interest" description="Disordered" evidence="1">
    <location>
        <begin position="367"/>
        <end position="483"/>
    </location>
</feature>
<feature type="compositionally biased region" description="Polar residues" evidence="1">
    <location>
        <begin position="59"/>
        <end position="70"/>
    </location>
</feature>
<feature type="compositionally biased region" description="Polar residues" evidence="1">
    <location>
        <begin position="950"/>
        <end position="963"/>
    </location>
</feature>
<feature type="region of interest" description="Disordered" evidence="1">
    <location>
        <begin position="205"/>
        <end position="272"/>
    </location>
</feature>
<feature type="region of interest" description="Disordered" evidence="1">
    <location>
        <begin position="2115"/>
        <end position="2134"/>
    </location>
</feature>
<feature type="region of interest" description="Disordered" evidence="1">
    <location>
        <begin position="643"/>
        <end position="717"/>
    </location>
</feature>
<feature type="compositionally biased region" description="Low complexity" evidence="1">
    <location>
        <begin position="2353"/>
        <end position="2384"/>
    </location>
</feature>
<feature type="region of interest" description="Disordered" evidence="1">
    <location>
        <begin position="1492"/>
        <end position="1521"/>
    </location>
</feature>
<feature type="region of interest" description="Disordered" evidence="1">
    <location>
        <begin position="2634"/>
        <end position="2656"/>
    </location>
</feature>
<dbReference type="EMBL" id="CAKOGL010000011">
    <property type="protein sequence ID" value="CAH2091662.1"/>
    <property type="molecule type" value="Genomic_DNA"/>
</dbReference>
<organism evidence="2 3">
    <name type="scientific">Euphydryas editha</name>
    <name type="common">Edith's checkerspot</name>
    <dbReference type="NCBI Taxonomy" id="104508"/>
    <lineage>
        <taxon>Eukaryota</taxon>
        <taxon>Metazoa</taxon>
        <taxon>Ecdysozoa</taxon>
        <taxon>Arthropoda</taxon>
        <taxon>Hexapoda</taxon>
        <taxon>Insecta</taxon>
        <taxon>Pterygota</taxon>
        <taxon>Neoptera</taxon>
        <taxon>Endopterygota</taxon>
        <taxon>Lepidoptera</taxon>
        <taxon>Glossata</taxon>
        <taxon>Ditrysia</taxon>
        <taxon>Papilionoidea</taxon>
        <taxon>Nymphalidae</taxon>
        <taxon>Nymphalinae</taxon>
        <taxon>Euphydryas</taxon>
    </lineage>
</organism>
<feature type="compositionally biased region" description="Basic and acidic residues" evidence="1">
    <location>
        <begin position="677"/>
        <end position="698"/>
    </location>
</feature>
<feature type="compositionally biased region" description="Basic and acidic residues" evidence="1">
    <location>
        <begin position="469"/>
        <end position="481"/>
    </location>
</feature>
<gene>
    <name evidence="2" type="ORF">EEDITHA_LOCUS7507</name>
</gene>
<feature type="compositionally biased region" description="Pro residues" evidence="1">
    <location>
        <begin position="2564"/>
        <end position="2573"/>
    </location>
</feature>
<feature type="region of interest" description="Disordered" evidence="1">
    <location>
        <begin position="299"/>
        <end position="328"/>
    </location>
</feature>
<feature type="region of interest" description="Disordered" evidence="1">
    <location>
        <begin position="1359"/>
        <end position="1388"/>
    </location>
</feature>
<comment type="caution">
    <text evidence="2">The sequence shown here is derived from an EMBL/GenBank/DDBJ whole genome shotgun (WGS) entry which is preliminary data.</text>
</comment>